<dbReference type="Proteomes" id="UP000036168">
    <property type="component" value="Unassembled WGS sequence"/>
</dbReference>
<dbReference type="InterPro" id="IPR009100">
    <property type="entry name" value="AcylCoA_DH/oxidase_NM_dom_sf"/>
</dbReference>
<dbReference type="Gene3D" id="2.40.110.10">
    <property type="entry name" value="Butyryl-CoA Dehydrogenase, subunit A, domain 2"/>
    <property type="match status" value="1"/>
</dbReference>
<dbReference type="Proteomes" id="UP001341297">
    <property type="component" value="Unassembled WGS sequence"/>
</dbReference>
<sequence>MNLHLTAEQLDMQKQVREFAEREVAPFVPEMEKGEFPTGIIKKMAGLGWMGLPIPARYGGAGKDFLSYIMLIHELSKTSAVLGAILSVHTSIVTIPILLYGNERQKERCVKELASGRYLGAFCLTEPNAGSDAGSLKTKAEKRKGHYVLNGTKVFITNGGEADVYLVFASTNPEAGTKGISAFIVEKGTPGFHIGKNEEKMGLHGSQTVTLNFENAVIPSEQLLGEECQGFKMALSNLDGGRIGIAAQALGIAEGALSEASGFLKARYPDGELHSCRQGLAFKLADMATRTEAAKLLVYKAASLKVQGMKTRKAASMAKLFASETAMFVTTEAVQLLGDSGYTKDFNAERYFRDAKVCQIYEGTSEIQRIVISKQL</sequence>
<evidence type="ECO:0000313" key="15">
    <source>
        <dbReference type="Proteomes" id="UP001341297"/>
    </source>
</evidence>
<organism evidence="12 14">
    <name type="scientific">Bacillus glycinifermentans</name>
    <dbReference type="NCBI Taxonomy" id="1664069"/>
    <lineage>
        <taxon>Bacteria</taxon>
        <taxon>Bacillati</taxon>
        <taxon>Bacillota</taxon>
        <taxon>Bacilli</taxon>
        <taxon>Bacillales</taxon>
        <taxon>Bacillaceae</taxon>
        <taxon>Bacillus</taxon>
    </lineage>
</organism>
<dbReference type="STRING" id="1664069.BGLY_4371"/>
<dbReference type="Pfam" id="PF02770">
    <property type="entry name" value="Acyl-CoA_dh_M"/>
    <property type="match status" value="1"/>
</dbReference>
<feature type="domain" description="Acyl-CoA dehydrogenase/oxidase N-terminal" evidence="11">
    <location>
        <begin position="6"/>
        <end position="116"/>
    </location>
</feature>
<gene>
    <name evidence="12" type="ORF">AB447_206515</name>
    <name evidence="13" type="ORF">P8828_03510</name>
</gene>
<evidence type="ECO:0000313" key="12">
    <source>
        <dbReference type="EMBL" id="KRT90229.1"/>
    </source>
</evidence>
<feature type="domain" description="Acyl-CoA dehydrogenase/oxidase C-terminal" evidence="9">
    <location>
        <begin position="229"/>
        <end position="376"/>
    </location>
</feature>
<keyword evidence="15" id="KW-1185">Reference proteome</keyword>
<dbReference type="PANTHER" id="PTHR43884:SF12">
    <property type="entry name" value="ISOVALERYL-COA DEHYDROGENASE, MITOCHONDRIAL-RELATED"/>
    <property type="match status" value="1"/>
</dbReference>
<dbReference type="FunFam" id="2.40.110.10:FF:000001">
    <property type="entry name" value="Acyl-CoA dehydrogenase, mitochondrial"/>
    <property type="match status" value="1"/>
</dbReference>
<reference evidence="12" key="2">
    <citation type="submission" date="2015-10" db="EMBL/GenBank/DDBJ databases">
        <authorList>
            <person name="Gilbert D.G."/>
        </authorList>
    </citation>
    <scope>NUCLEOTIDE SEQUENCE</scope>
    <source>
        <strain evidence="12">GO-13</strain>
    </source>
</reference>
<dbReference type="AlphaFoldDB" id="A0A0T6BK15"/>
<evidence type="ECO:0000256" key="1">
    <source>
        <dbReference type="ARBA" id="ARBA00001974"/>
    </source>
</evidence>
<evidence type="ECO:0000256" key="6">
    <source>
        <dbReference type="ARBA" id="ARBA00052546"/>
    </source>
</evidence>
<comment type="similarity">
    <text evidence="2 8">Belongs to the acyl-CoA dehydrogenase family.</text>
</comment>
<evidence type="ECO:0000256" key="2">
    <source>
        <dbReference type="ARBA" id="ARBA00009347"/>
    </source>
</evidence>
<dbReference type="InterPro" id="IPR006089">
    <property type="entry name" value="Acyl-CoA_DH_CS"/>
</dbReference>
<dbReference type="InterPro" id="IPR006091">
    <property type="entry name" value="Acyl-CoA_Oxase/DH_mid-dom"/>
</dbReference>
<dbReference type="Gene3D" id="1.10.540.10">
    <property type="entry name" value="Acyl-CoA dehydrogenase/oxidase, N-terminal domain"/>
    <property type="match status" value="1"/>
</dbReference>
<dbReference type="Pfam" id="PF02771">
    <property type="entry name" value="Acyl-CoA_dh_N"/>
    <property type="match status" value="1"/>
</dbReference>
<evidence type="ECO:0000259" key="11">
    <source>
        <dbReference type="Pfam" id="PF02771"/>
    </source>
</evidence>
<dbReference type="EMBL" id="LECW02000045">
    <property type="protein sequence ID" value="KRT90229.1"/>
    <property type="molecule type" value="Genomic_DNA"/>
</dbReference>
<evidence type="ECO:0000256" key="8">
    <source>
        <dbReference type="RuleBase" id="RU362125"/>
    </source>
</evidence>
<dbReference type="Pfam" id="PF00441">
    <property type="entry name" value="Acyl-CoA_dh_1"/>
    <property type="match status" value="1"/>
</dbReference>
<dbReference type="InterPro" id="IPR046373">
    <property type="entry name" value="Acyl-CoA_Oxase/DH_mid-dom_sf"/>
</dbReference>
<dbReference type="EMBL" id="JARRTL010000006">
    <property type="protein sequence ID" value="MEC0483920.1"/>
    <property type="molecule type" value="Genomic_DNA"/>
</dbReference>
<comment type="catalytic activity">
    <reaction evidence="6">
        <text>a 2,3-saturated acyl-CoA + A = a 2,3-dehydroacyl-CoA + AH2</text>
        <dbReference type="Rhea" id="RHEA:48608"/>
        <dbReference type="ChEBI" id="CHEBI:13193"/>
        <dbReference type="ChEBI" id="CHEBI:17499"/>
        <dbReference type="ChEBI" id="CHEBI:60015"/>
        <dbReference type="ChEBI" id="CHEBI:65111"/>
    </reaction>
</comment>
<dbReference type="FunFam" id="1.10.540.10:FF:000002">
    <property type="entry name" value="Acyl-CoA dehydrogenase FadE19"/>
    <property type="match status" value="1"/>
</dbReference>
<dbReference type="SUPFAM" id="SSF56645">
    <property type="entry name" value="Acyl-CoA dehydrogenase NM domain-like"/>
    <property type="match status" value="1"/>
</dbReference>
<dbReference type="RefSeq" id="WP_048355620.1">
    <property type="nucleotide sequence ID" value="NZ_CP023481.1"/>
</dbReference>
<evidence type="ECO:0000256" key="7">
    <source>
        <dbReference type="ARBA" id="ARBA00067585"/>
    </source>
</evidence>
<dbReference type="InterPro" id="IPR036250">
    <property type="entry name" value="AcylCo_DH-like_C"/>
</dbReference>
<dbReference type="InterPro" id="IPR009075">
    <property type="entry name" value="AcylCo_DH/oxidase_C"/>
</dbReference>
<comment type="cofactor">
    <cofactor evidence="1 8">
        <name>FAD</name>
        <dbReference type="ChEBI" id="CHEBI:57692"/>
    </cofactor>
</comment>
<dbReference type="SUPFAM" id="SSF47203">
    <property type="entry name" value="Acyl-CoA dehydrogenase C-terminal domain-like"/>
    <property type="match status" value="1"/>
</dbReference>
<protein>
    <recommendedName>
        <fullName evidence="7">Acyl-CoA dehydrogenase</fullName>
    </recommendedName>
</protein>
<keyword evidence="4 8" id="KW-0274">FAD</keyword>
<accession>A0A0T6BK15</accession>
<name>A0A0T6BK15_9BACI</name>
<evidence type="ECO:0000259" key="10">
    <source>
        <dbReference type="Pfam" id="PF02770"/>
    </source>
</evidence>
<dbReference type="FunFam" id="1.20.140.10:FF:000004">
    <property type="entry name" value="Acyl-CoA dehydrogenase FadE25"/>
    <property type="match status" value="1"/>
</dbReference>
<keyword evidence="5 8" id="KW-0560">Oxidoreductase</keyword>
<dbReference type="PIRSF" id="PIRSF016578">
    <property type="entry name" value="HsaA"/>
    <property type="match status" value="1"/>
</dbReference>
<keyword evidence="3 8" id="KW-0285">Flavoprotein</keyword>
<dbReference type="PROSITE" id="PS00072">
    <property type="entry name" value="ACYL_COA_DH_1"/>
    <property type="match status" value="1"/>
</dbReference>
<dbReference type="OrthoDB" id="9802447at2"/>
<dbReference type="Gene3D" id="1.20.140.10">
    <property type="entry name" value="Butyryl-CoA Dehydrogenase, subunit A, domain 3"/>
    <property type="match status" value="1"/>
</dbReference>
<evidence type="ECO:0000256" key="4">
    <source>
        <dbReference type="ARBA" id="ARBA00022827"/>
    </source>
</evidence>
<feature type="domain" description="Acyl-CoA oxidase/dehydrogenase middle" evidence="10">
    <location>
        <begin position="121"/>
        <end position="215"/>
    </location>
</feature>
<dbReference type="PANTHER" id="PTHR43884">
    <property type="entry name" value="ACYL-COA DEHYDROGENASE"/>
    <property type="match status" value="1"/>
</dbReference>
<dbReference type="InterPro" id="IPR037069">
    <property type="entry name" value="AcylCoA_DH/ox_N_sf"/>
</dbReference>
<comment type="caution">
    <text evidence="12">The sequence shown here is derived from an EMBL/GenBank/DDBJ whole genome shotgun (WGS) entry which is preliminary data.</text>
</comment>
<evidence type="ECO:0000256" key="5">
    <source>
        <dbReference type="ARBA" id="ARBA00023002"/>
    </source>
</evidence>
<evidence type="ECO:0000259" key="9">
    <source>
        <dbReference type="Pfam" id="PF00441"/>
    </source>
</evidence>
<reference evidence="12 14" key="1">
    <citation type="journal article" date="2015" name="Int. J. Syst. Evol. Microbiol.">
        <title>Bacillus glycinifermentans sp. nov., isolated from fermented soybean paste.</title>
        <authorList>
            <person name="Kim S.J."/>
            <person name="Dunlap C.A."/>
            <person name="Kwon S.W."/>
            <person name="Rooney A.P."/>
        </authorList>
    </citation>
    <scope>NUCLEOTIDE SEQUENCE [LARGE SCALE GENOMIC DNA]</scope>
    <source>
        <strain evidence="12 14">GO-13</strain>
    </source>
</reference>
<dbReference type="InterPro" id="IPR013786">
    <property type="entry name" value="AcylCoA_DH/ox_N"/>
</dbReference>
<evidence type="ECO:0000256" key="3">
    <source>
        <dbReference type="ARBA" id="ARBA00022630"/>
    </source>
</evidence>
<proteinExistence type="inferred from homology"/>
<dbReference type="GO" id="GO:0003995">
    <property type="term" value="F:acyl-CoA dehydrogenase activity"/>
    <property type="evidence" value="ECO:0007669"/>
    <property type="project" value="InterPro"/>
</dbReference>
<evidence type="ECO:0000313" key="13">
    <source>
        <dbReference type="EMBL" id="MEC0483920.1"/>
    </source>
</evidence>
<dbReference type="GO" id="GO:0050660">
    <property type="term" value="F:flavin adenine dinucleotide binding"/>
    <property type="evidence" value="ECO:0007669"/>
    <property type="project" value="InterPro"/>
</dbReference>
<reference evidence="13 15" key="3">
    <citation type="submission" date="2023-03" db="EMBL/GenBank/DDBJ databases">
        <title>Agriculturally important microbes genome sequencing.</title>
        <authorList>
            <person name="Dunlap C."/>
        </authorList>
    </citation>
    <scope>NUCLEOTIDE SEQUENCE [LARGE SCALE GENOMIC DNA]</scope>
    <source>
        <strain evidence="13 15">CBP-3203</strain>
    </source>
</reference>
<evidence type="ECO:0000313" key="14">
    <source>
        <dbReference type="Proteomes" id="UP000036168"/>
    </source>
</evidence>